<proteinExistence type="predicted"/>
<feature type="domain" description="Antitoxin Xre/MbcA/ParS-like toxin-binding" evidence="1">
    <location>
        <begin position="78"/>
        <end position="124"/>
    </location>
</feature>
<name>A0A250KU31_9GAMM</name>
<dbReference type="RefSeq" id="WP_119630385.1">
    <property type="nucleotide sequence ID" value="NZ_AP017928.1"/>
</dbReference>
<evidence type="ECO:0000259" key="1">
    <source>
        <dbReference type="Pfam" id="PF09722"/>
    </source>
</evidence>
<evidence type="ECO:0000313" key="3">
    <source>
        <dbReference type="EMBL" id="BBA35127.1"/>
    </source>
</evidence>
<keyword evidence="4" id="KW-1185">Reference proteome</keyword>
<dbReference type="Proteomes" id="UP000266313">
    <property type="component" value="Chromosome"/>
</dbReference>
<dbReference type="Pfam" id="PF09722">
    <property type="entry name" value="Xre_MbcA_ParS_C"/>
    <property type="match status" value="1"/>
</dbReference>
<reference evidence="3 4" key="1">
    <citation type="submission" date="2016-12" db="EMBL/GenBank/DDBJ databases">
        <title>Genome sequencing of Methylocaldum marinum.</title>
        <authorList>
            <person name="Takeuchi M."/>
            <person name="Kamagata Y."/>
            <person name="Hiraoka S."/>
            <person name="Oshima K."/>
            <person name="Hattori M."/>
            <person name="Iwasaki W."/>
        </authorList>
    </citation>
    <scope>NUCLEOTIDE SEQUENCE [LARGE SCALE GENOMIC DNA]</scope>
    <source>
        <strain evidence="3 4">S8</strain>
    </source>
</reference>
<organism evidence="3 4">
    <name type="scientific">Methylocaldum marinum</name>
    <dbReference type="NCBI Taxonomy" id="1432792"/>
    <lineage>
        <taxon>Bacteria</taxon>
        <taxon>Pseudomonadati</taxon>
        <taxon>Pseudomonadota</taxon>
        <taxon>Gammaproteobacteria</taxon>
        <taxon>Methylococcales</taxon>
        <taxon>Methylococcaceae</taxon>
        <taxon>Methylocaldum</taxon>
    </lineage>
</organism>
<evidence type="ECO:0000313" key="4">
    <source>
        <dbReference type="Proteomes" id="UP000266313"/>
    </source>
</evidence>
<dbReference type="OrthoDB" id="565125at2"/>
<dbReference type="KEGG" id="mmai:sS8_3184"/>
<protein>
    <submittedName>
        <fullName evidence="3">Uncharacterized protein</fullName>
    </submittedName>
</protein>
<evidence type="ECO:0000259" key="2">
    <source>
        <dbReference type="Pfam" id="PF20432"/>
    </source>
</evidence>
<dbReference type="GO" id="GO:0003677">
    <property type="term" value="F:DNA binding"/>
    <property type="evidence" value="ECO:0007669"/>
    <property type="project" value="InterPro"/>
</dbReference>
<dbReference type="EMBL" id="AP017928">
    <property type="protein sequence ID" value="BBA35127.1"/>
    <property type="molecule type" value="Genomic_DNA"/>
</dbReference>
<gene>
    <name evidence="3" type="ORF">sS8_3184</name>
</gene>
<dbReference type="AlphaFoldDB" id="A0A250KU31"/>
<accession>A0A250KU31</accession>
<dbReference type="InterPro" id="IPR046847">
    <property type="entry name" value="Xre-like_HTH"/>
</dbReference>
<dbReference type="Pfam" id="PF20432">
    <property type="entry name" value="Xre-like-HTH"/>
    <property type="match status" value="1"/>
</dbReference>
<sequence>MIRSASVPASDRSRVLTRAVIEAAHRLGLGPNDLKSIIGASQPTASRLLNGRYQLPEGGKSWELAAHFVRLYRSLSSLVSGDDELARSWLKSANRAFDGQLPLEVIKRVDGLIHACEYLDAHRARV</sequence>
<feature type="domain" description="Antitoxin Xre-like helix-turn-helix" evidence="2">
    <location>
        <begin position="10"/>
        <end position="70"/>
    </location>
</feature>
<dbReference type="InterPro" id="IPR024467">
    <property type="entry name" value="Xre/MbcA/ParS-like_toxin-bd"/>
</dbReference>